<protein>
    <submittedName>
        <fullName evidence="10">Small-conductance mechanosensitive channel</fullName>
    </submittedName>
</protein>
<sequence>MQLFNHSLQELAGQIILWVPKFTVGVFVFLGFWLGSLLAWNLFVRLGRRADFNTGYVLKVIGRTLSFGMVLLGGVTALGTMGINVSALVAGLGLTGFALGFGLKDILSNLVSGILILLYRPFSIHDRITVAGMEGIVTDIDLRYTRLEKEGKAFLIPNSMMITNTIGLQADGPVKTDLQQQPLAPS</sequence>
<feature type="domain" description="Mechanosensitive ion channel MscS" evidence="8">
    <location>
        <begin position="105"/>
        <end position="166"/>
    </location>
</feature>
<dbReference type="SUPFAM" id="SSF82861">
    <property type="entry name" value="Mechanosensitive channel protein MscS (YggB), transmembrane region"/>
    <property type="match status" value="1"/>
</dbReference>
<dbReference type="Gene3D" id="1.10.287.1260">
    <property type="match status" value="1"/>
</dbReference>
<dbReference type="SUPFAM" id="SSF50182">
    <property type="entry name" value="Sm-like ribonucleoproteins"/>
    <property type="match status" value="1"/>
</dbReference>
<reference evidence="11" key="1">
    <citation type="submission" date="2015-10" db="EMBL/GenBank/DDBJ databases">
        <authorList>
            <person name="Luecker S."/>
            <person name="Luecker S."/>
        </authorList>
    </citation>
    <scope>NUCLEOTIDE SEQUENCE [LARGE SCALE GENOMIC DNA]</scope>
</reference>
<evidence type="ECO:0000256" key="1">
    <source>
        <dbReference type="ARBA" id="ARBA00004651"/>
    </source>
</evidence>
<feature type="transmembrane region" description="Helical" evidence="7">
    <location>
        <begin position="65"/>
        <end position="90"/>
    </location>
</feature>
<accession>A0A0S4LQ77</accession>
<feature type="domain" description="Mechanosensitive ion channel transmembrane helices 2/3" evidence="9">
    <location>
        <begin position="65"/>
        <end position="104"/>
    </location>
</feature>
<dbReference type="InterPro" id="IPR049142">
    <property type="entry name" value="MS_channel_1st"/>
</dbReference>
<evidence type="ECO:0000256" key="3">
    <source>
        <dbReference type="ARBA" id="ARBA00022475"/>
    </source>
</evidence>
<comment type="subcellular location">
    <subcellularLocation>
        <location evidence="1">Cell membrane</location>
        <topology evidence="1">Multi-pass membrane protein</topology>
    </subcellularLocation>
</comment>
<dbReference type="RefSeq" id="WP_090902041.1">
    <property type="nucleotide sequence ID" value="NZ_CZPZ01000035.1"/>
</dbReference>
<evidence type="ECO:0000256" key="6">
    <source>
        <dbReference type="ARBA" id="ARBA00023136"/>
    </source>
</evidence>
<evidence type="ECO:0000259" key="8">
    <source>
        <dbReference type="Pfam" id="PF00924"/>
    </source>
</evidence>
<keyword evidence="4 7" id="KW-0812">Transmembrane</keyword>
<dbReference type="EMBL" id="CZPZ01000035">
    <property type="protein sequence ID" value="CUS39717.1"/>
    <property type="molecule type" value="Genomic_DNA"/>
</dbReference>
<gene>
    <name evidence="10" type="ORF">COMA2_80144</name>
</gene>
<evidence type="ECO:0000256" key="2">
    <source>
        <dbReference type="ARBA" id="ARBA00008017"/>
    </source>
</evidence>
<dbReference type="Pfam" id="PF00924">
    <property type="entry name" value="MS_channel_2nd"/>
    <property type="match status" value="1"/>
</dbReference>
<keyword evidence="3" id="KW-1003">Cell membrane</keyword>
<dbReference type="InterPro" id="IPR011014">
    <property type="entry name" value="MscS_channel_TM-2"/>
</dbReference>
<dbReference type="OrthoDB" id="450694at2"/>
<dbReference type="GO" id="GO:0005886">
    <property type="term" value="C:plasma membrane"/>
    <property type="evidence" value="ECO:0007669"/>
    <property type="project" value="UniProtKB-SubCell"/>
</dbReference>
<name>A0A0S4LQ77_9BACT</name>
<dbReference type="InterPro" id="IPR045275">
    <property type="entry name" value="MscS_archaea/bacteria_type"/>
</dbReference>
<evidence type="ECO:0000256" key="7">
    <source>
        <dbReference type="SAM" id="Phobius"/>
    </source>
</evidence>
<evidence type="ECO:0000313" key="10">
    <source>
        <dbReference type="EMBL" id="CUS39717.1"/>
    </source>
</evidence>
<dbReference type="Gene3D" id="2.30.30.60">
    <property type="match status" value="1"/>
</dbReference>
<evidence type="ECO:0000313" key="11">
    <source>
        <dbReference type="Proteomes" id="UP000198736"/>
    </source>
</evidence>
<keyword evidence="11" id="KW-1185">Reference proteome</keyword>
<evidence type="ECO:0000256" key="4">
    <source>
        <dbReference type="ARBA" id="ARBA00022692"/>
    </source>
</evidence>
<dbReference type="GO" id="GO:0008381">
    <property type="term" value="F:mechanosensitive monoatomic ion channel activity"/>
    <property type="evidence" value="ECO:0007669"/>
    <property type="project" value="InterPro"/>
</dbReference>
<keyword evidence="5 7" id="KW-1133">Transmembrane helix</keyword>
<feature type="transmembrane region" description="Helical" evidence="7">
    <location>
        <begin position="22"/>
        <end position="44"/>
    </location>
</feature>
<dbReference type="Proteomes" id="UP000198736">
    <property type="component" value="Unassembled WGS sequence"/>
</dbReference>
<dbReference type="Pfam" id="PF21088">
    <property type="entry name" value="MS_channel_1st"/>
    <property type="match status" value="1"/>
</dbReference>
<evidence type="ECO:0000256" key="5">
    <source>
        <dbReference type="ARBA" id="ARBA00022989"/>
    </source>
</evidence>
<comment type="similarity">
    <text evidence="2">Belongs to the MscS (TC 1.A.23) family.</text>
</comment>
<dbReference type="InterPro" id="IPR010920">
    <property type="entry name" value="LSM_dom_sf"/>
</dbReference>
<dbReference type="InterPro" id="IPR006685">
    <property type="entry name" value="MscS_channel_2nd"/>
</dbReference>
<dbReference type="AlphaFoldDB" id="A0A0S4LQ77"/>
<evidence type="ECO:0000259" key="9">
    <source>
        <dbReference type="Pfam" id="PF21088"/>
    </source>
</evidence>
<dbReference type="PANTHER" id="PTHR30221">
    <property type="entry name" value="SMALL-CONDUCTANCE MECHANOSENSITIVE CHANNEL"/>
    <property type="match status" value="1"/>
</dbReference>
<dbReference type="InterPro" id="IPR023408">
    <property type="entry name" value="MscS_beta-dom_sf"/>
</dbReference>
<dbReference type="PANTHER" id="PTHR30221:SF1">
    <property type="entry name" value="SMALL-CONDUCTANCE MECHANOSENSITIVE CHANNEL"/>
    <property type="match status" value="1"/>
</dbReference>
<feature type="transmembrane region" description="Helical" evidence="7">
    <location>
        <begin position="96"/>
        <end position="119"/>
    </location>
</feature>
<proteinExistence type="inferred from homology"/>
<organism evidence="10 11">
    <name type="scientific">Candidatus Nitrospira nitrificans</name>
    <dbReference type="NCBI Taxonomy" id="1742973"/>
    <lineage>
        <taxon>Bacteria</taxon>
        <taxon>Pseudomonadati</taxon>
        <taxon>Nitrospirota</taxon>
        <taxon>Nitrospiria</taxon>
        <taxon>Nitrospirales</taxon>
        <taxon>Nitrospiraceae</taxon>
        <taxon>Nitrospira</taxon>
    </lineage>
</organism>
<keyword evidence="6 7" id="KW-0472">Membrane</keyword>
<dbReference type="STRING" id="1742973.COMA2_80144"/>